<gene>
    <name evidence="1" type="ORF">PHYPA_026747</name>
</gene>
<dbReference type="InParanoid" id="A0A2K1IMC9"/>
<reference evidence="1 3" key="1">
    <citation type="journal article" date="2008" name="Science">
        <title>The Physcomitrella genome reveals evolutionary insights into the conquest of land by plants.</title>
        <authorList>
            <person name="Rensing S."/>
            <person name="Lang D."/>
            <person name="Zimmer A."/>
            <person name="Terry A."/>
            <person name="Salamov A."/>
            <person name="Shapiro H."/>
            <person name="Nishiyama T."/>
            <person name="Perroud P.-F."/>
            <person name="Lindquist E."/>
            <person name="Kamisugi Y."/>
            <person name="Tanahashi T."/>
            <person name="Sakakibara K."/>
            <person name="Fujita T."/>
            <person name="Oishi K."/>
            <person name="Shin-I T."/>
            <person name="Kuroki Y."/>
            <person name="Toyoda A."/>
            <person name="Suzuki Y."/>
            <person name="Hashimoto A."/>
            <person name="Yamaguchi K."/>
            <person name="Sugano A."/>
            <person name="Kohara Y."/>
            <person name="Fujiyama A."/>
            <person name="Anterola A."/>
            <person name="Aoki S."/>
            <person name="Ashton N."/>
            <person name="Barbazuk W.B."/>
            <person name="Barker E."/>
            <person name="Bennetzen J."/>
            <person name="Bezanilla M."/>
            <person name="Blankenship R."/>
            <person name="Cho S.H."/>
            <person name="Dutcher S."/>
            <person name="Estelle M."/>
            <person name="Fawcett J.A."/>
            <person name="Gundlach H."/>
            <person name="Hanada K."/>
            <person name="Heyl A."/>
            <person name="Hicks K.A."/>
            <person name="Hugh J."/>
            <person name="Lohr M."/>
            <person name="Mayer K."/>
            <person name="Melkozernov A."/>
            <person name="Murata T."/>
            <person name="Nelson D."/>
            <person name="Pils B."/>
            <person name="Prigge M."/>
            <person name="Reiss B."/>
            <person name="Renner T."/>
            <person name="Rombauts S."/>
            <person name="Rushton P."/>
            <person name="Sanderfoot A."/>
            <person name="Schween G."/>
            <person name="Shiu S.-H."/>
            <person name="Stueber K."/>
            <person name="Theodoulou F.L."/>
            <person name="Tu H."/>
            <person name="Van de Peer Y."/>
            <person name="Verrier P.J."/>
            <person name="Waters E."/>
            <person name="Wood A."/>
            <person name="Yang L."/>
            <person name="Cove D."/>
            <person name="Cuming A."/>
            <person name="Hasebe M."/>
            <person name="Lucas S."/>
            <person name="Mishler D.B."/>
            <person name="Reski R."/>
            <person name="Grigoriev I."/>
            <person name="Quatrano R.S."/>
            <person name="Boore J.L."/>
        </authorList>
    </citation>
    <scope>NUCLEOTIDE SEQUENCE [LARGE SCALE GENOMIC DNA]</scope>
    <source>
        <strain evidence="2 3">cv. Gransden 2004</strain>
    </source>
</reference>
<protein>
    <submittedName>
        <fullName evidence="1 2">Uncharacterized protein</fullName>
    </submittedName>
</protein>
<reference evidence="1 3" key="2">
    <citation type="journal article" date="2018" name="Plant J.">
        <title>The Physcomitrella patens chromosome-scale assembly reveals moss genome structure and evolution.</title>
        <authorList>
            <person name="Lang D."/>
            <person name="Ullrich K.K."/>
            <person name="Murat F."/>
            <person name="Fuchs J."/>
            <person name="Jenkins J."/>
            <person name="Haas F.B."/>
            <person name="Piednoel M."/>
            <person name="Gundlach H."/>
            <person name="Van Bel M."/>
            <person name="Meyberg R."/>
            <person name="Vives C."/>
            <person name="Morata J."/>
            <person name="Symeonidi A."/>
            <person name="Hiss M."/>
            <person name="Muchero W."/>
            <person name="Kamisugi Y."/>
            <person name="Saleh O."/>
            <person name="Blanc G."/>
            <person name="Decker E.L."/>
            <person name="van Gessel N."/>
            <person name="Grimwood J."/>
            <person name="Hayes R.D."/>
            <person name="Graham S.W."/>
            <person name="Gunter L.E."/>
            <person name="McDaniel S.F."/>
            <person name="Hoernstein S.N.W."/>
            <person name="Larsson A."/>
            <person name="Li F.W."/>
            <person name="Perroud P.F."/>
            <person name="Phillips J."/>
            <person name="Ranjan P."/>
            <person name="Rokshar D.S."/>
            <person name="Rothfels C.J."/>
            <person name="Schneider L."/>
            <person name="Shu S."/>
            <person name="Stevenson D.W."/>
            <person name="Thummler F."/>
            <person name="Tillich M."/>
            <person name="Villarreal Aguilar J.C."/>
            <person name="Widiez T."/>
            <person name="Wong G.K."/>
            <person name="Wymore A."/>
            <person name="Zhang Y."/>
            <person name="Zimmer A.D."/>
            <person name="Quatrano R.S."/>
            <person name="Mayer K.F.X."/>
            <person name="Goodstein D."/>
            <person name="Casacuberta J.M."/>
            <person name="Vandepoele K."/>
            <person name="Reski R."/>
            <person name="Cuming A.C."/>
            <person name="Tuskan G.A."/>
            <person name="Maumus F."/>
            <person name="Salse J."/>
            <person name="Schmutz J."/>
            <person name="Rensing S.A."/>
        </authorList>
    </citation>
    <scope>NUCLEOTIDE SEQUENCE [LARGE SCALE GENOMIC DNA]</scope>
    <source>
        <strain evidence="2 3">cv. Gransden 2004</strain>
    </source>
</reference>
<dbReference type="EMBL" id="ABEU02000022">
    <property type="protein sequence ID" value="PNR30431.1"/>
    <property type="molecule type" value="Genomic_DNA"/>
</dbReference>
<evidence type="ECO:0000313" key="2">
    <source>
        <dbReference type="EnsemblPlants" id="Pp3c22_5486V3.1"/>
    </source>
</evidence>
<organism evidence="1">
    <name type="scientific">Physcomitrium patens</name>
    <name type="common">Spreading-leaved earth moss</name>
    <name type="synonym">Physcomitrella patens</name>
    <dbReference type="NCBI Taxonomy" id="3218"/>
    <lineage>
        <taxon>Eukaryota</taxon>
        <taxon>Viridiplantae</taxon>
        <taxon>Streptophyta</taxon>
        <taxon>Embryophyta</taxon>
        <taxon>Bryophyta</taxon>
        <taxon>Bryophytina</taxon>
        <taxon>Bryopsida</taxon>
        <taxon>Funariidae</taxon>
        <taxon>Funariales</taxon>
        <taxon>Funariaceae</taxon>
        <taxon>Physcomitrium</taxon>
    </lineage>
</organism>
<evidence type="ECO:0000313" key="1">
    <source>
        <dbReference type="EMBL" id="PNR30431.1"/>
    </source>
</evidence>
<evidence type="ECO:0000313" key="3">
    <source>
        <dbReference type="Proteomes" id="UP000006727"/>
    </source>
</evidence>
<keyword evidence="3" id="KW-1185">Reference proteome</keyword>
<dbReference type="EnsemblPlants" id="Pp3c22_5486V3.1">
    <property type="protein sequence ID" value="Pp3c22_5486V3.1"/>
    <property type="gene ID" value="Pp3c22_5486"/>
</dbReference>
<dbReference type="Proteomes" id="UP000006727">
    <property type="component" value="Chromosome 22"/>
</dbReference>
<dbReference type="AlphaFoldDB" id="A0A2K1IMC9"/>
<proteinExistence type="predicted"/>
<dbReference type="Gramene" id="Pp3c22_5486V3.1">
    <property type="protein sequence ID" value="Pp3c22_5486V3.1"/>
    <property type="gene ID" value="Pp3c22_5486"/>
</dbReference>
<reference evidence="2" key="3">
    <citation type="submission" date="2020-12" db="UniProtKB">
        <authorList>
            <consortium name="EnsemblPlants"/>
        </authorList>
    </citation>
    <scope>IDENTIFICATION</scope>
</reference>
<name>A0A2K1IMC9_PHYPA</name>
<sequence>MRHKLGCHYDHFPFHQLSFTNVVVLAQTFRERRLNWEKVHSTIVKWMYVASQRMFEQVSSISRWIPQTNTSQYSH</sequence>
<accession>A0A2K1IMC9</accession>